<dbReference type="InterPro" id="IPR036105">
    <property type="entry name" value="DiNase_FeMo-co_biosyn_sf"/>
</dbReference>
<dbReference type="EMBL" id="JANLFC010000021">
    <property type="protein sequence ID" value="MCR4448160.1"/>
    <property type="molecule type" value="Genomic_DNA"/>
</dbReference>
<dbReference type="InterPro" id="IPR003731">
    <property type="entry name" value="Di-Nase_FeMo-co_biosynth"/>
</dbReference>
<evidence type="ECO:0000313" key="10">
    <source>
        <dbReference type="Proteomes" id="UP000309618"/>
    </source>
</evidence>
<evidence type="ECO:0000256" key="2">
    <source>
        <dbReference type="SAM" id="MobiDB-lite"/>
    </source>
</evidence>
<evidence type="ECO:0000313" key="7">
    <source>
        <dbReference type="EMBL" id="THJ47246.1"/>
    </source>
</evidence>
<reference evidence="6 9" key="2">
    <citation type="submission" date="2018-09" db="EMBL/GenBank/DDBJ databases">
        <title>Genome sequencing of Aeromonas veronii MS-17-88.</title>
        <authorList>
            <person name="Tekedar H.C."/>
            <person name="Arick M.A."/>
            <person name="Hsu C.-Y."/>
            <person name="Thrash A."/>
            <person name="Karsi A."/>
            <person name="Lawrence M.L."/>
            <person name="Abdelhamed H."/>
        </authorList>
    </citation>
    <scope>NUCLEOTIDE SEQUENCE [LARGE SCALE GENOMIC DNA]</scope>
    <source>
        <strain evidence="6 9">MS 17-88</strain>
    </source>
</reference>
<feature type="region of interest" description="Disordered" evidence="2">
    <location>
        <begin position="114"/>
        <end position="133"/>
    </location>
</feature>
<dbReference type="SUPFAM" id="SSF53146">
    <property type="entry name" value="Nitrogenase accessory factor-like"/>
    <property type="match status" value="1"/>
</dbReference>
<reference evidence="7 10" key="3">
    <citation type="submission" date="2019-04" db="EMBL/GenBank/DDBJ databases">
        <title>Comparative genomics of Aeromonas veronii strains pathogenic to fish.</title>
        <authorList>
            <person name="Cascarano M.C."/>
            <person name="Smyrli M."/>
            <person name="Katharios P."/>
        </authorList>
    </citation>
    <scope>NUCLEOTIDE SEQUENCE [LARGE SCALE GENOMIC DNA]</scope>
    <source>
        <strain evidence="7 10">XU1</strain>
    </source>
</reference>
<dbReference type="Proteomes" id="UP001204061">
    <property type="component" value="Unassembled WGS sequence"/>
</dbReference>
<evidence type="ECO:0000313" key="8">
    <source>
        <dbReference type="Proteomes" id="UP000076809"/>
    </source>
</evidence>
<evidence type="ECO:0000313" key="9">
    <source>
        <dbReference type="Proteomes" id="UP000281725"/>
    </source>
</evidence>
<dbReference type="Pfam" id="PF02579">
    <property type="entry name" value="Nitro_FeMo-Co"/>
    <property type="match status" value="1"/>
</dbReference>
<protein>
    <recommendedName>
        <fullName evidence="3">Dinitrogenase iron-molybdenum cofactor biosynthesis domain-containing protein</fullName>
    </recommendedName>
</protein>
<dbReference type="EMBL" id="CP014774">
    <property type="protein sequence ID" value="ANB54586.1"/>
    <property type="molecule type" value="Genomic_DNA"/>
</dbReference>
<evidence type="ECO:0000313" key="5">
    <source>
        <dbReference type="EMBL" id="MCR4448160.1"/>
    </source>
</evidence>
<dbReference type="Proteomes" id="UP000281725">
    <property type="component" value="Unassembled WGS sequence"/>
</dbReference>
<feature type="domain" description="Dinitrogenase iron-molybdenum cofactor biosynthesis" evidence="3">
    <location>
        <begin position="11"/>
        <end position="89"/>
    </location>
</feature>
<evidence type="ECO:0000313" key="6">
    <source>
        <dbReference type="EMBL" id="RKJ87881.1"/>
    </source>
</evidence>
<dbReference type="AlphaFoldDB" id="A0A160EYI7"/>
<accession>A0A160EYI7</accession>
<gene>
    <name evidence="6" type="ORF">D6R50_16790</name>
    <name evidence="7" type="ORF">E8Q35_04950</name>
    <name evidence="5" type="ORF">NS965_07140</name>
    <name evidence="4" type="ORF">WM43_18985</name>
</gene>
<organism evidence="6 9">
    <name type="scientific">Aeromonas veronii</name>
    <dbReference type="NCBI Taxonomy" id="654"/>
    <lineage>
        <taxon>Bacteria</taxon>
        <taxon>Pseudomonadati</taxon>
        <taxon>Pseudomonadota</taxon>
        <taxon>Gammaproteobacteria</taxon>
        <taxon>Aeromonadales</taxon>
        <taxon>Aeromonadaceae</taxon>
        <taxon>Aeromonas</taxon>
    </lineage>
</organism>
<dbReference type="RefSeq" id="WP_005361981.1">
    <property type="nucleotide sequence ID" value="NZ_CAWQKI010000001.1"/>
</dbReference>
<name>A0A160EYI7_AERVE</name>
<reference evidence="4 8" key="1">
    <citation type="journal article" date="2016" name="J. Clin. Microbiol.">
        <title>Detection and Whole-Genome Sequencing of Carbapenemase-Producing Aeromonas hydrophila Isolates from Routine Perirectal Surveillance Culture.</title>
        <authorList>
            <person name="Hughes H.Y."/>
            <person name="Conlan S.P."/>
            <person name="Lau A.F."/>
            <person name="Dekker J.P."/>
            <person name="Michelin A.V."/>
            <person name="Youn J.H."/>
            <person name="Henderson D.K."/>
            <person name="Frank K.M."/>
            <person name="Segre J.A."/>
            <person name="Palmore T.N."/>
        </authorList>
    </citation>
    <scope>NUCLEOTIDE SEQUENCE [LARGE SCALE GENOMIC DNA]</scope>
    <source>
        <strain evidence="4 8">AVNIH1</strain>
    </source>
</reference>
<reference evidence="5" key="4">
    <citation type="submission" date="2022-08" db="EMBL/GenBank/DDBJ databases">
        <title>A global survey of hypervirulent Aeromonas hydrophila identified this emerging pathogen in farmed fish in the lower Mekong River basin.</title>
        <authorList>
            <person name="Xu T."/>
            <person name="Rasmussen-Ivey C.R."/>
            <person name="Moen F.S."/>
            <person name="Fernandez Bravo A."/>
            <person name="Lamy B."/>
            <person name="Beaz-Hidalgo R."/>
            <person name="Khan C.D."/>
            <person name="Castro Escarpulli G."/>
            <person name="Yasin I.S.M."/>
            <person name="Figueras M.J."/>
            <person name="Azzam Sayuti M."/>
            <person name="Karim M.M."/>
            <person name="Alam K.M."/>
            <person name="Le T.T.T."/>
            <person name="Thao N.H.P."/>
            <person name="Addo S."/>
            <person name="Duodu S."/>
            <person name="Ali S."/>
            <person name="Mey S."/>
            <person name="Somony T."/>
            <person name="Liles M.R."/>
        </authorList>
    </citation>
    <scope>NUCLEOTIDE SEQUENCE</scope>
    <source>
        <strain evidence="5">0.14</strain>
    </source>
</reference>
<evidence type="ECO:0000313" key="4">
    <source>
        <dbReference type="EMBL" id="ANB54586.1"/>
    </source>
</evidence>
<dbReference type="Proteomes" id="UP000076809">
    <property type="component" value="Chromosome"/>
</dbReference>
<dbReference type="EMBL" id="RAWX01000003">
    <property type="protein sequence ID" value="RKJ87881.1"/>
    <property type="molecule type" value="Genomic_DNA"/>
</dbReference>
<keyword evidence="1" id="KW-0535">Nitrogen fixation</keyword>
<evidence type="ECO:0000256" key="1">
    <source>
        <dbReference type="ARBA" id="ARBA00023231"/>
    </source>
</evidence>
<dbReference type="EMBL" id="SSUX01000002">
    <property type="protein sequence ID" value="THJ47246.1"/>
    <property type="molecule type" value="Genomic_DNA"/>
</dbReference>
<evidence type="ECO:0000259" key="3">
    <source>
        <dbReference type="Pfam" id="PF02579"/>
    </source>
</evidence>
<proteinExistence type="predicted"/>
<dbReference type="Gene3D" id="3.30.420.130">
    <property type="entry name" value="Dinitrogenase iron-molybdenum cofactor biosynthesis domain"/>
    <property type="match status" value="1"/>
</dbReference>
<sequence>MTIITAIPMNDDHIAGHFAKAERFVFVDEQGSTLAEIANPVAGNECKSALAELLQAQGARRIVLKNIGSKMLGKLLGSGLAVYQASQGRLAMADMLSNESGNLTELTSAEQGSASRCAEGAGHHGKGSRQCAPRGRLGKGGCCKSASGQQQGCQGNRQRNHKKCCEE</sequence>
<dbReference type="Proteomes" id="UP000309618">
    <property type="component" value="Unassembled WGS sequence"/>
</dbReference>